<dbReference type="PANTHER" id="PTHR34847:SF1">
    <property type="entry name" value="NODULATION PROTEIN U"/>
    <property type="match status" value="1"/>
</dbReference>
<evidence type="ECO:0000259" key="2">
    <source>
        <dbReference type="Pfam" id="PF02543"/>
    </source>
</evidence>
<dbReference type="RefSeq" id="WP_046476754.1">
    <property type="nucleotide sequence ID" value="NZ_LN829118.1"/>
</dbReference>
<keyword evidence="5" id="KW-1185">Reference proteome</keyword>
<evidence type="ECO:0000313" key="5">
    <source>
        <dbReference type="Proteomes" id="UP000033187"/>
    </source>
</evidence>
<dbReference type="InterPro" id="IPR038152">
    <property type="entry name" value="Carbam_trans_C_sf"/>
</dbReference>
<dbReference type="KEGG" id="fiy:BN1229_v1_0802"/>
<proteinExistence type="inferred from homology"/>
<dbReference type="Pfam" id="PF16861">
    <property type="entry name" value="Carbam_trans_C"/>
    <property type="match status" value="1"/>
</dbReference>
<gene>
    <name evidence="4" type="ORF">YBN1229_v1_0802</name>
</gene>
<evidence type="ECO:0000313" key="4">
    <source>
        <dbReference type="EMBL" id="CPR16424.1"/>
    </source>
</evidence>
<dbReference type="InterPro" id="IPR031730">
    <property type="entry name" value="Carbam_trans_C"/>
</dbReference>
<dbReference type="Gene3D" id="3.30.420.40">
    <property type="match status" value="2"/>
</dbReference>
<dbReference type="OrthoDB" id="9780777at2"/>
<dbReference type="InterPro" id="IPR051338">
    <property type="entry name" value="NodU/CmcH_Carbamoyltrnsfr"/>
</dbReference>
<dbReference type="AlphaFoldDB" id="A0A0D6JBJ2"/>
<comment type="similarity">
    <text evidence="1">Belongs to the NodU/CmcH family.</text>
</comment>
<evidence type="ECO:0008006" key="6">
    <source>
        <dbReference type="Google" id="ProtNLM"/>
    </source>
</evidence>
<dbReference type="Proteomes" id="UP000033187">
    <property type="component" value="Chromosome 1"/>
</dbReference>
<dbReference type="CDD" id="cd24098">
    <property type="entry name" value="ASKHA_NBD_TobZ_N"/>
    <property type="match status" value="1"/>
</dbReference>
<evidence type="ECO:0000259" key="3">
    <source>
        <dbReference type="Pfam" id="PF16861"/>
    </source>
</evidence>
<dbReference type="InterPro" id="IPR043129">
    <property type="entry name" value="ATPase_NBD"/>
</dbReference>
<feature type="domain" description="Carbamoyltransferase" evidence="2">
    <location>
        <begin position="2"/>
        <end position="346"/>
    </location>
</feature>
<evidence type="ECO:0000256" key="1">
    <source>
        <dbReference type="ARBA" id="ARBA00006129"/>
    </source>
</evidence>
<accession>A0A0D6JBJ2</accession>
<organism evidence="4 5">
    <name type="scientific">Candidatus Filomicrobium marinum</name>
    <dbReference type="NCBI Taxonomy" id="1608628"/>
    <lineage>
        <taxon>Bacteria</taxon>
        <taxon>Pseudomonadati</taxon>
        <taxon>Pseudomonadota</taxon>
        <taxon>Alphaproteobacteria</taxon>
        <taxon>Hyphomicrobiales</taxon>
        <taxon>Hyphomicrobiaceae</taxon>
        <taxon>Filomicrobium</taxon>
    </lineage>
</organism>
<dbReference type="Pfam" id="PF02543">
    <property type="entry name" value="Carbam_trans_N"/>
    <property type="match status" value="1"/>
</dbReference>
<sequence>MRILGLVAATHDTGLALIEDGKPLLVVEEERFNREKHTKAFPRHALVEALGDDIADLRSIDVITTPWDEQRLRRTFARAITSHLPMSLALLLERSHTPQRNEIVRVSAVLRRKLKRLTQDRIPLPPIIGVGHHESHAATFFVSPFEEASILVMDGFGDDAATTIFTGRNNNIERHWHEPMANSLGLVYTFLTQYLGFGGFSDEGKVMALAACGDDSYVERFRDVIHLKPDGRYSVNFDYFSYRTFGELKPFKQRFFDVFGPPRKTGELLEDRHLAIAHALQTVTEEAIIHVVREMEKRFPSRNLVFTGGLALNCVANARILEHTEMKRVWVPPCASDTGAPLGSALWHYHQTLGKPRSYELRHASLGMEYADADIAHELEEAGVPSEIMEETELYERLARDLADGKIIGFFQGRFELGPRALGNRSILADPRRAEIKAVINGKIKHREPFRPFAPAVLEEHASEYFHIDQPDPFMTMAPWVREEKLDIIPAAVHVDGTARIQTVSATDNPHFYRVIDAFKRITGVPVLLNTSFNRHEPIVARPEHAISCFLRTGMDVLAIGKHYVNERPKAAVSRAKSLFRPGPI</sequence>
<dbReference type="KEGG" id="fil:BN1229_v1_0798"/>
<dbReference type="EMBL" id="LN829119">
    <property type="protein sequence ID" value="CPR16424.1"/>
    <property type="molecule type" value="Genomic_DNA"/>
</dbReference>
<protein>
    <recommendedName>
        <fullName evidence="6">Carbamoyltransferase</fullName>
    </recommendedName>
</protein>
<name>A0A0D6JBJ2_9HYPH</name>
<reference evidence="5" key="1">
    <citation type="submission" date="2015-02" db="EMBL/GenBank/DDBJ databases">
        <authorList>
            <person name="Chooi Y.-H."/>
        </authorList>
    </citation>
    <scope>NUCLEOTIDE SEQUENCE [LARGE SCALE GENOMIC DNA]</scope>
    <source>
        <strain evidence="5">strain Y</strain>
    </source>
</reference>
<dbReference type="GO" id="GO:0003824">
    <property type="term" value="F:catalytic activity"/>
    <property type="evidence" value="ECO:0007669"/>
    <property type="project" value="InterPro"/>
</dbReference>
<dbReference type="InterPro" id="IPR003696">
    <property type="entry name" value="Carbtransf_dom"/>
</dbReference>
<feature type="domain" description="Carbamoyltransferase C-terminal" evidence="3">
    <location>
        <begin position="399"/>
        <end position="565"/>
    </location>
</feature>
<dbReference type="Gene3D" id="3.90.870.20">
    <property type="entry name" value="Carbamoyltransferase, C-terminal domain"/>
    <property type="match status" value="1"/>
</dbReference>
<dbReference type="PANTHER" id="PTHR34847">
    <property type="entry name" value="NODULATION PROTEIN U"/>
    <property type="match status" value="1"/>
</dbReference>
<dbReference type="SUPFAM" id="SSF53067">
    <property type="entry name" value="Actin-like ATPase domain"/>
    <property type="match status" value="1"/>
</dbReference>